<keyword evidence="2" id="KW-1185">Reference proteome</keyword>
<organism evidence="1 2">
    <name type="scientific">Taurinivorans muris</name>
    <dbReference type="NCBI Taxonomy" id="2787751"/>
    <lineage>
        <taxon>Bacteria</taxon>
        <taxon>Pseudomonadati</taxon>
        <taxon>Thermodesulfobacteriota</taxon>
        <taxon>Desulfovibrionia</taxon>
        <taxon>Desulfovibrionales</taxon>
        <taxon>Desulfovibrionaceae</taxon>
        <taxon>Taurinivorans</taxon>
    </lineage>
</organism>
<evidence type="ECO:0000313" key="2">
    <source>
        <dbReference type="Proteomes" id="UP001058120"/>
    </source>
</evidence>
<dbReference type="Proteomes" id="UP001058120">
    <property type="component" value="Chromosome"/>
</dbReference>
<sequence length="72" mass="8797">MSAMPEKNEEKRKESVREYQQRLTGIKNDIVTLGERNMDNTIRIIRRWLNDDMRIINQYILEQYGKDIHYPK</sequence>
<gene>
    <name evidence="1" type="ORF">JBF11_03955</name>
</gene>
<evidence type="ECO:0000313" key="1">
    <source>
        <dbReference type="EMBL" id="UWX06473.1"/>
    </source>
</evidence>
<dbReference type="EMBL" id="CP065938">
    <property type="protein sequence ID" value="UWX06473.1"/>
    <property type="molecule type" value="Genomic_DNA"/>
</dbReference>
<accession>A0ABY5Y5J0</accession>
<proteinExistence type="predicted"/>
<name>A0ABY5Y5J0_9BACT</name>
<reference evidence="1" key="1">
    <citation type="submission" date="2020-12" db="EMBL/GenBank/DDBJ databases">
        <title>Taurinivorans muris gen. nov., sp. nov., fundamental and realized metabolic niche of a ubiquitous sulfidogenic bacterium in the murine intestine.</title>
        <authorList>
            <person name="Ye H."/>
            <person name="Hanson B.T."/>
            <person name="Loy A."/>
        </authorList>
    </citation>
    <scope>NUCLEOTIDE SEQUENCE</scope>
    <source>
        <strain evidence="1">LT0009</strain>
    </source>
</reference>
<dbReference type="RefSeq" id="WP_334316084.1">
    <property type="nucleotide sequence ID" value="NZ_CP065938.1"/>
</dbReference>
<protein>
    <submittedName>
        <fullName evidence="1">Uncharacterized protein</fullName>
    </submittedName>
</protein>